<dbReference type="AlphaFoldDB" id="A0A2S7UX45"/>
<evidence type="ECO:0000256" key="2">
    <source>
        <dbReference type="ARBA" id="ARBA00008791"/>
    </source>
</evidence>
<gene>
    <name evidence="6" type="ORF">BTO11_11770</name>
</gene>
<dbReference type="InterPro" id="IPR006016">
    <property type="entry name" value="UspA"/>
</dbReference>
<accession>A0A2S7UX45</accession>
<proteinExistence type="inferred from homology"/>
<sequence>MSHFNKVLVVIDPTEDNHKALSRALEMSAKHPCDITVFLTIYDFSYEMTTMLSPEERELMQNAVLEDKKQWLNELVKQTGKDCSRVTTEVVWHNRPYESIIRAVIEGQFDLVMKSTHKHDTLKSVIFTPTDWHLLRKCPSPVLLVKDHAWPKSSKVLAAVSAVTDDSSHELLNYEIINYGCFMSNILQSEIHLVNAYPPTPMNIAVEIPEFDTVQYNENMKRHHKESLAKLALDFDIDDDQTHVIEGLPEDVIPEAALLLDAELVVIGTVGRTGISAALIGNTAEHVIDNLNCDLLALKPPDFVSPIKA</sequence>
<reference evidence="6 7" key="1">
    <citation type="submission" date="2016-12" db="EMBL/GenBank/DDBJ databases">
        <title>Diversity of luminous bacteria.</title>
        <authorList>
            <person name="Yoshizawa S."/>
            <person name="Kogure K."/>
        </authorList>
    </citation>
    <scope>NUCLEOTIDE SEQUENCE [LARGE SCALE GENOMIC DNA]</scope>
    <source>
        <strain evidence="6 7">SA4-48</strain>
    </source>
</reference>
<name>A0A2S7UX45_9GAMM</name>
<comment type="function">
    <text evidence="4">Required for resistance to DNA-damaging agents.</text>
</comment>
<feature type="domain" description="UspA" evidence="5">
    <location>
        <begin position="187"/>
        <end position="298"/>
    </location>
</feature>
<dbReference type="GO" id="GO:0005737">
    <property type="term" value="C:cytoplasm"/>
    <property type="evidence" value="ECO:0007669"/>
    <property type="project" value="UniProtKB-SubCell"/>
</dbReference>
<dbReference type="PANTHER" id="PTHR47892:SF1">
    <property type="entry name" value="UNIVERSAL STRESS PROTEIN E"/>
    <property type="match status" value="1"/>
</dbReference>
<dbReference type="PRINTS" id="PR01438">
    <property type="entry name" value="UNVRSLSTRESS"/>
</dbReference>
<evidence type="ECO:0000313" key="6">
    <source>
        <dbReference type="EMBL" id="PQJ54265.1"/>
    </source>
</evidence>
<comment type="similarity">
    <text evidence="2">Belongs to the universal stress protein A family.</text>
</comment>
<dbReference type="CDD" id="cd23660">
    <property type="entry name" value="USP-E_repeat2"/>
    <property type="match status" value="1"/>
</dbReference>
<dbReference type="InterPro" id="IPR006015">
    <property type="entry name" value="Universal_stress_UspA"/>
</dbReference>
<dbReference type="RefSeq" id="WP_105052779.1">
    <property type="nucleotide sequence ID" value="NZ_BMYG01000006.1"/>
</dbReference>
<dbReference type="PANTHER" id="PTHR47892">
    <property type="entry name" value="UNIVERSAL STRESS PROTEIN E"/>
    <property type="match status" value="1"/>
</dbReference>
<dbReference type="OrthoDB" id="239260at2"/>
<organism evidence="6 7">
    <name type="scientific">Psychrosphaera saromensis</name>
    <dbReference type="NCBI Taxonomy" id="716813"/>
    <lineage>
        <taxon>Bacteria</taxon>
        <taxon>Pseudomonadati</taxon>
        <taxon>Pseudomonadota</taxon>
        <taxon>Gammaproteobacteria</taxon>
        <taxon>Alteromonadales</taxon>
        <taxon>Pseudoalteromonadaceae</taxon>
        <taxon>Psychrosphaera</taxon>
    </lineage>
</organism>
<feature type="domain" description="UspA" evidence="5">
    <location>
        <begin position="4"/>
        <end position="146"/>
    </location>
</feature>
<protein>
    <submittedName>
        <fullName evidence="6">Universal stress protein UspE</fullName>
    </submittedName>
</protein>
<dbReference type="NCBIfam" id="NF008380">
    <property type="entry name" value="PRK11175.1"/>
    <property type="match status" value="1"/>
</dbReference>
<keyword evidence="3" id="KW-0963">Cytoplasm</keyword>
<dbReference type="Pfam" id="PF00582">
    <property type="entry name" value="Usp"/>
    <property type="match status" value="2"/>
</dbReference>
<comment type="subcellular location">
    <subcellularLocation>
        <location evidence="1">Cytoplasm</location>
    </subcellularLocation>
</comment>
<dbReference type="Proteomes" id="UP000239007">
    <property type="component" value="Unassembled WGS sequence"/>
</dbReference>
<evidence type="ECO:0000313" key="7">
    <source>
        <dbReference type="Proteomes" id="UP000239007"/>
    </source>
</evidence>
<comment type="caution">
    <text evidence="6">The sequence shown here is derived from an EMBL/GenBank/DDBJ whole genome shotgun (WGS) entry which is preliminary data.</text>
</comment>
<evidence type="ECO:0000256" key="4">
    <source>
        <dbReference type="ARBA" id="ARBA00037131"/>
    </source>
</evidence>
<evidence type="ECO:0000256" key="1">
    <source>
        <dbReference type="ARBA" id="ARBA00004496"/>
    </source>
</evidence>
<keyword evidence="7" id="KW-1185">Reference proteome</keyword>
<dbReference type="Gene3D" id="3.40.50.12370">
    <property type="match status" value="1"/>
</dbReference>
<evidence type="ECO:0000256" key="3">
    <source>
        <dbReference type="ARBA" id="ARBA00022490"/>
    </source>
</evidence>
<dbReference type="EMBL" id="MSCH01000003">
    <property type="protein sequence ID" value="PQJ54265.1"/>
    <property type="molecule type" value="Genomic_DNA"/>
</dbReference>
<dbReference type="SUPFAM" id="SSF52402">
    <property type="entry name" value="Adenine nucleotide alpha hydrolases-like"/>
    <property type="match status" value="2"/>
</dbReference>
<evidence type="ECO:0000259" key="5">
    <source>
        <dbReference type="Pfam" id="PF00582"/>
    </source>
</evidence>